<reference evidence="3 4" key="1">
    <citation type="journal article" date="2016" name="Mol. Biol. Evol.">
        <title>Comparative Genomics of Early-Diverging Mushroom-Forming Fungi Provides Insights into the Origins of Lignocellulose Decay Capabilities.</title>
        <authorList>
            <person name="Nagy L.G."/>
            <person name="Riley R."/>
            <person name="Tritt A."/>
            <person name="Adam C."/>
            <person name="Daum C."/>
            <person name="Floudas D."/>
            <person name="Sun H."/>
            <person name="Yadav J.S."/>
            <person name="Pangilinan J."/>
            <person name="Larsson K.H."/>
            <person name="Matsuura K."/>
            <person name="Barry K."/>
            <person name="Labutti K."/>
            <person name="Kuo R."/>
            <person name="Ohm R.A."/>
            <person name="Bhattacharya S.S."/>
            <person name="Shirouzu T."/>
            <person name="Yoshinaga Y."/>
            <person name="Martin F.M."/>
            <person name="Grigoriev I.V."/>
            <person name="Hibbett D.S."/>
        </authorList>
    </citation>
    <scope>NUCLEOTIDE SEQUENCE [LARGE SCALE GENOMIC DNA]</scope>
    <source>
        <strain evidence="3 4">93-53</strain>
    </source>
</reference>
<feature type="domain" description="Prolyl 4-hydroxylase alpha subunit Fe(2+) 2OG dioxygenase" evidence="2">
    <location>
        <begin position="208"/>
        <end position="300"/>
    </location>
</feature>
<dbReference type="Proteomes" id="UP000076871">
    <property type="component" value="Unassembled WGS sequence"/>
</dbReference>
<dbReference type="InterPro" id="IPR044862">
    <property type="entry name" value="Pro_4_hyd_alph_FE2OG_OXY"/>
</dbReference>
<protein>
    <recommendedName>
        <fullName evidence="2">Prolyl 4-hydroxylase alpha subunit Fe(2+) 2OG dioxygenase domain-containing protein</fullName>
    </recommendedName>
</protein>
<dbReference type="PANTHER" id="PTHR33099:SF14">
    <property type="entry name" value="PROLYL 4-HYDROXYLASE ALPHA SUBUNIT FE(2+) 2OG DIOXYGENASE DOMAIN-CONTAINING PROTEIN"/>
    <property type="match status" value="1"/>
</dbReference>
<dbReference type="Pfam" id="PF13640">
    <property type="entry name" value="2OG-FeII_Oxy_3"/>
    <property type="match status" value="1"/>
</dbReference>
<dbReference type="EMBL" id="KV427669">
    <property type="protein sequence ID" value="KZT01145.1"/>
    <property type="molecule type" value="Genomic_DNA"/>
</dbReference>
<evidence type="ECO:0000259" key="2">
    <source>
        <dbReference type="Pfam" id="PF13640"/>
    </source>
</evidence>
<dbReference type="PANTHER" id="PTHR33099">
    <property type="entry name" value="FE2OG DIOXYGENASE DOMAIN-CONTAINING PROTEIN"/>
    <property type="match status" value="1"/>
</dbReference>
<dbReference type="GeneID" id="63819699"/>
<organism evidence="3 4">
    <name type="scientific">Laetiporus sulphureus 93-53</name>
    <dbReference type="NCBI Taxonomy" id="1314785"/>
    <lineage>
        <taxon>Eukaryota</taxon>
        <taxon>Fungi</taxon>
        <taxon>Dikarya</taxon>
        <taxon>Basidiomycota</taxon>
        <taxon>Agaricomycotina</taxon>
        <taxon>Agaricomycetes</taxon>
        <taxon>Polyporales</taxon>
        <taxon>Laetiporus</taxon>
    </lineage>
</organism>
<feature type="region of interest" description="Disordered" evidence="1">
    <location>
        <begin position="441"/>
        <end position="489"/>
    </location>
</feature>
<accession>A0A165BIY5</accession>
<feature type="compositionally biased region" description="Acidic residues" evidence="1">
    <location>
        <begin position="465"/>
        <end position="480"/>
    </location>
</feature>
<dbReference type="OrthoDB" id="27483at2759"/>
<sequence>MLVRSLSIAPAWRKSGLYALPTAKSYLTCAGGSARTSGHSSPRSYHVKAHRSSCFRAVRLFSSNTTSFPVQQPGAPTTDRSEADVFAEKLQRLRDAIINKPPICSGQFALAPEELVMYYSTKDGGARRLDFATATEAELKSLADACDLATFGVNQNDVFDETYRKAGKLDTSKFALKFDPATSGLLDAFRGDLLEDDKDKPIRAELYKLNVYGPGSFFKIHKDTPRGTDMFGSLVLVLPTSHTGGSLKFSLRGSSWTFPTANMVYADGQPRLAYLAYFSDVEHEVMPVESGYRVTLTYNLYYADRSAESAGKDVPTVRRELSHNRDTFRDVFKTLLADPTFMPKGGLIGFGLRHQYPFMLNEPLNLQAFAKRLKGSDAVVVDVCKELGLNASFKFVYRSDGSEENYRVLMDHSLKPWMEIEPCGYIFSELRDAHEGVVIHRHPQPVTSAEENDQDKNGDEKHDESDDFDEDEEYWEEWDENGNWRPTANEAENVHWVTDVTPYTETTTDWMAHGNEPIMGTVYGDVALLVKIERDKSEQK</sequence>
<keyword evidence="4" id="KW-1185">Reference proteome</keyword>
<dbReference type="AlphaFoldDB" id="A0A165BIY5"/>
<gene>
    <name evidence="3" type="ORF">LAESUDRAFT_492397</name>
</gene>
<evidence type="ECO:0000313" key="4">
    <source>
        <dbReference type="Proteomes" id="UP000076871"/>
    </source>
</evidence>
<name>A0A165BIY5_9APHY</name>
<evidence type="ECO:0000313" key="3">
    <source>
        <dbReference type="EMBL" id="KZT01145.1"/>
    </source>
</evidence>
<feature type="compositionally biased region" description="Basic and acidic residues" evidence="1">
    <location>
        <begin position="454"/>
        <end position="464"/>
    </location>
</feature>
<dbReference type="Gene3D" id="2.60.120.620">
    <property type="entry name" value="q2cbj1_9rhob like domain"/>
    <property type="match status" value="1"/>
</dbReference>
<dbReference type="InParanoid" id="A0A165BIY5"/>
<dbReference type="RefSeq" id="XP_040758885.1">
    <property type="nucleotide sequence ID" value="XM_040902668.1"/>
</dbReference>
<evidence type="ECO:0000256" key="1">
    <source>
        <dbReference type="SAM" id="MobiDB-lite"/>
    </source>
</evidence>
<proteinExistence type="predicted"/>